<organism evidence="1 2">
    <name type="scientific">Danxiaibacter flavus</name>
    <dbReference type="NCBI Taxonomy" id="3049108"/>
    <lineage>
        <taxon>Bacteria</taxon>
        <taxon>Pseudomonadati</taxon>
        <taxon>Bacteroidota</taxon>
        <taxon>Chitinophagia</taxon>
        <taxon>Chitinophagales</taxon>
        <taxon>Chitinophagaceae</taxon>
        <taxon>Danxiaibacter</taxon>
    </lineage>
</organism>
<keyword evidence="2" id="KW-1185">Reference proteome</keyword>
<evidence type="ECO:0000313" key="1">
    <source>
        <dbReference type="EMBL" id="MEX6689213.1"/>
    </source>
</evidence>
<dbReference type="RefSeq" id="WP_369330619.1">
    <property type="nucleotide sequence ID" value="NZ_JAULBC010000005.1"/>
</dbReference>
<comment type="caution">
    <text evidence="1">The sequence shown here is derived from an EMBL/GenBank/DDBJ whole genome shotgun (WGS) entry which is preliminary data.</text>
</comment>
<sequence length="206" mass="23821">MAFGLLKKLFKPKQNFPNSKHIIEYAFTCGGIDYYQFQDIFNLPYHRGLQALVYYREVSLNISAEDLIKHTEAVRESLSVNAKAGTIDIHKAFLLNEQLAVRAKLPPDTDLLYKLASVVYFDKNEKPETYEFNYGAKKIEHWKKHSDVKDFFLQTPIQELLPFLKEYGENINSYQAILEQAKTEHSANMSGNLLLKRKKVSNGKLK</sequence>
<accession>A0ABV3ZHA2</accession>
<dbReference type="Proteomes" id="UP001560573">
    <property type="component" value="Unassembled WGS sequence"/>
</dbReference>
<protein>
    <submittedName>
        <fullName evidence="1">Uncharacterized protein</fullName>
    </submittedName>
</protein>
<gene>
    <name evidence="1" type="ORF">QTN47_17015</name>
</gene>
<name>A0ABV3ZHA2_9BACT</name>
<evidence type="ECO:0000313" key="2">
    <source>
        <dbReference type="Proteomes" id="UP001560573"/>
    </source>
</evidence>
<proteinExistence type="predicted"/>
<dbReference type="EMBL" id="JAULBC010000005">
    <property type="protein sequence ID" value="MEX6689213.1"/>
    <property type="molecule type" value="Genomic_DNA"/>
</dbReference>
<reference evidence="1 2" key="1">
    <citation type="submission" date="2023-07" db="EMBL/GenBank/DDBJ databases">
        <authorList>
            <person name="Lian W.-H."/>
        </authorList>
    </citation>
    <scope>NUCLEOTIDE SEQUENCE [LARGE SCALE GENOMIC DNA]</scope>
    <source>
        <strain evidence="1 2">SYSU DXS3180</strain>
    </source>
</reference>